<evidence type="ECO:0000313" key="3">
    <source>
        <dbReference type="Proteomes" id="UP000787625"/>
    </source>
</evidence>
<dbReference type="PANTHER" id="PTHR30399">
    <property type="entry name" value="UNCHARACTERIZED PROTEIN YGJP"/>
    <property type="match status" value="1"/>
</dbReference>
<comment type="caution">
    <text evidence="2">The sequence shown here is derived from an EMBL/GenBank/DDBJ whole genome shotgun (WGS) entry which is preliminary data.</text>
</comment>
<dbReference type="EMBL" id="DWUP01000046">
    <property type="protein sequence ID" value="HJD52532.1"/>
    <property type="molecule type" value="Genomic_DNA"/>
</dbReference>
<reference evidence="2" key="1">
    <citation type="journal article" date="2021" name="PeerJ">
        <title>Extensive microbial diversity within the chicken gut microbiome revealed by metagenomics and culture.</title>
        <authorList>
            <person name="Gilroy R."/>
            <person name="Ravi A."/>
            <person name="Getino M."/>
            <person name="Pursley I."/>
            <person name="Horton D.L."/>
            <person name="Alikhan N.F."/>
            <person name="Baker D."/>
            <person name="Gharbi K."/>
            <person name="Hall N."/>
            <person name="Watson M."/>
            <person name="Adriaenssens E.M."/>
            <person name="Foster-Nyarko E."/>
            <person name="Jarju S."/>
            <person name="Secka A."/>
            <person name="Antonio M."/>
            <person name="Oren A."/>
            <person name="Chaudhuri R.R."/>
            <person name="La Ragione R."/>
            <person name="Hildebrand F."/>
            <person name="Pallen M.J."/>
        </authorList>
    </citation>
    <scope>NUCLEOTIDE SEQUENCE</scope>
    <source>
        <strain evidence="2">MalCec1-1739</strain>
    </source>
</reference>
<name>A0A9D2UHG5_9BACT</name>
<dbReference type="PANTHER" id="PTHR30399:SF1">
    <property type="entry name" value="UTP PYROPHOSPHATASE"/>
    <property type="match status" value="1"/>
</dbReference>
<feature type="domain" description="YgjP-like metallopeptidase" evidence="1">
    <location>
        <begin position="10"/>
        <end position="185"/>
    </location>
</feature>
<gene>
    <name evidence="2" type="ORF">IAA93_02230</name>
</gene>
<dbReference type="CDD" id="cd07344">
    <property type="entry name" value="M48_yhfN_like"/>
    <property type="match status" value="1"/>
</dbReference>
<protein>
    <submittedName>
        <fullName evidence="2">M48 family metallopeptidase</fullName>
    </submittedName>
</protein>
<feature type="non-terminal residue" evidence="2">
    <location>
        <position position="1"/>
    </location>
</feature>
<evidence type="ECO:0000259" key="1">
    <source>
        <dbReference type="Pfam" id="PF01863"/>
    </source>
</evidence>
<reference evidence="2" key="2">
    <citation type="submission" date="2021-04" db="EMBL/GenBank/DDBJ databases">
        <authorList>
            <person name="Gilroy R."/>
        </authorList>
    </citation>
    <scope>NUCLEOTIDE SEQUENCE</scope>
    <source>
        <strain evidence="2">MalCec1-1739</strain>
    </source>
</reference>
<dbReference type="AlphaFoldDB" id="A0A9D2UHG5"/>
<organism evidence="2 3">
    <name type="scientific">Candidatus Avibacteroides avistercoris</name>
    <dbReference type="NCBI Taxonomy" id="2840690"/>
    <lineage>
        <taxon>Bacteria</taxon>
        <taxon>Pseudomonadati</taxon>
        <taxon>Bacteroidota</taxon>
        <taxon>Bacteroidia</taxon>
        <taxon>Bacteroidales</taxon>
        <taxon>Bacteroidaceae</taxon>
        <taxon>Bacteroidaceae incertae sedis</taxon>
        <taxon>Candidatus Avibacteroides</taxon>
    </lineage>
</organism>
<dbReference type="InterPro" id="IPR002725">
    <property type="entry name" value="YgjP-like_metallopeptidase"/>
</dbReference>
<dbReference type="InterPro" id="IPR053136">
    <property type="entry name" value="UTP_pyrophosphatase-like"/>
</dbReference>
<accession>A0A9D2UHG5</accession>
<dbReference type="Proteomes" id="UP000787625">
    <property type="component" value="Unassembled WGS sequence"/>
</dbReference>
<evidence type="ECO:0000313" key="2">
    <source>
        <dbReference type="EMBL" id="HJD52532.1"/>
    </source>
</evidence>
<sequence>PASLTGDDVRRIIETHRTALAEMMHRAQPAVPADGTIIRSAWLTVTVQRADTQRITITRHGTGYTVTCPGNCSKEDIIRAAKACLRNRACEVLPDMLARLARQHGFRFSAVRINSANRRWGSCSSKGNINLSAALMTLPPHLVEFVLLHELCHTRQMNHGKAFKDLLDRCCDGRMRELEKELKRHHPPE</sequence>
<proteinExistence type="predicted"/>
<dbReference type="Pfam" id="PF01863">
    <property type="entry name" value="YgjP-like"/>
    <property type="match status" value="1"/>
</dbReference>
<dbReference type="Gene3D" id="3.30.2010.10">
    <property type="entry name" value="Metalloproteases ('zincins'), catalytic domain"/>
    <property type="match status" value="1"/>
</dbReference>